<accession>A0A8T4INT5</accession>
<evidence type="ECO:0000256" key="3">
    <source>
        <dbReference type="ARBA" id="ARBA00023125"/>
    </source>
</evidence>
<keyword evidence="3 5" id="KW-0238">DNA-binding</keyword>
<evidence type="ECO:0000256" key="4">
    <source>
        <dbReference type="ARBA" id="ARBA00023163"/>
    </source>
</evidence>
<dbReference type="PROSITE" id="PS50977">
    <property type="entry name" value="HTH_TETR_2"/>
    <property type="match status" value="1"/>
</dbReference>
<dbReference type="InterPro" id="IPR009057">
    <property type="entry name" value="Homeodomain-like_sf"/>
</dbReference>
<dbReference type="Gene3D" id="1.10.357.10">
    <property type="entry name" value="Tetracycline Repressor, domain 2"/>
    <property type="match status" value="1"/>
</dbReference>
<feature type="domain" description="HTH tetR-type" evidence="6">
    <location>
        <begin position="8"/>
        <end position="68"/>
    </location>
</feature>
<dbReference type="InterPro" id="IPR001647">
    <property type="entry name" value="HTH_TetR"/>
</dbReference>
<dbReference type="Proteomes" id="UP000675554">
    <property type="component" value="Unassembled WGS sequence"/>
</dbReference>
<feature type="DNA-binding region" description="H-T-H motif" evidence="5">
    <location>
        <begin position="31"/>
        <end position="50"/>
    </location>
</feature>
<organism evidence="7 8">
    <name type="scientific">Streptomyces daliensis</name>
    <dbReference type="NCBI Taxonomy" id="299421"/>
    <lineage>
        <taxon>Bacteria</taxon>
        <taxon>Bacillati</taxon>
        <taxon>Actinomycetota</taxon>
        <taxon>Actinomycetes</taxon>
        <taxon>Kitasatosporales</taxon>
        <taxon>Streptomycetaceae</taxon>
        <taxon>Streptomyces</taxon>
    </lineage>
</organism>
<evidence type="ECO:0000256" key="5">
    <source>
        <dbReference type="PROSITE-ProRule" id="PRU00335"/>
    </source>
</evidence>
<keyword evidence="1" id="KW-0678">Repressor</keyword>
<evidence type="ECO:0000313" key="7">
    <source>
        <dbReference type="EMBL" id="MBR7673445.1"/>
    </source>
</evidence>
<dbReference type="AlphaFoldDB" id="A0A8T4INT5"/>
<dbReference type="PANTHER" id="PTHR30055">
    <property type="entry name" value="HTH-TYPE TRANSCRIPTIONAL REGULATOR RUTR"/>
    <property type="match status" value="1"/>
</dbReference>
<dbReference type="GO" id="GO:0000976">
    <property type="term" value="F:transcription cis-regulatory region binding"/>
    <property type="evidence" value="ECO:0007669"/>
    <property type="project" value="TreeGrafter"/>
</dbReference>
<dbReference type="InterPro" id="IPR050109">
    <property type="entry name" value="HTH-type_TetR-like_transc_reg"/>
</dbReference>
<dbReference type="GO" id="GO:0003700">
    <property type="term" value="F:DNA-binding transcription factor activity"/>
    <property type="evidence" value="ECO:0007669"/>
    <property type="project" value="TreeGrafter"/>
</dbReference>
<evidence type="ECO:0000256" key="1">
    <source>
        <dbReference type="ARBA" id="ARBA00022491"/>
    </source>
</evidence>
<comment type="caution">
    <text evidence="7">The sequence shown here is derived from an EMBL/GenBank/DDBJ whole genome shotgun (WGS) entry which is preliminary data.</text>
</comment>
<dbReference type="SUPFAM" id="SSF48498">
    <property type="entry name" value="Tetracyclin repressor-like, C-terminal domain"/>
    <property type="match status" value="1"/>
</dbReference>
<keyword evidence="4" id="KW-0804">Transcription</keyword>
<dbReference type="Pfam" id="PF13977">
    <property type="entry name" value="TetR_C_6"/>
    <property type="match status" value="1"/>
</dbReference>
<dbReference type="InterPro" id="IPR036271">
    <property type="entry name" value="Tet_transcr_reg_TetR-rel_C_sf"/>
</dbReference>
<evidence type="ECO:0000313" key="8">
    <source>
        <dbReference type="Proteomes" id="UP000675554"/>
    </source>
</evidence>
<dbReference type="SUPFAM" id="SSF46689">
    <property type="entry name" value="Homeodomain-like"/>
    <property type="match status" value="1"/>
</dbReference>
<keyword evidence="8" id="KW-1185">Reference proteome</keyword>
<evidence type="ECO:0000256" key="2">
    <source>
        <dbReference type="ARBA" id="ARBA00023015"/>
    </source>
</evidence>
<gene>
    <name evidence="7" type="ORF">KDA82_10525</name>
</gene>
<dbReference type="PANTHER" id="PTHR30055:SF226">
    <property type="entry name" value="HTH-TYPE TRANSCRIPTIONAL REGULATOR PKSA"/>
    <property type="match status" value="1"/>
</dbReference>
<reference evidence="7" key="1">
    <citation type="submission" date="2021-04" db="EMBL/GenBank/DDBJ databases">
        <title>Sequencing of actinobacteria type strains.</title>
        <authorList>
            <person name="Nguyen G.-S."/>
            <person name="Wentzel A."/>
        </authorList>
    </citation>
    <scope>NUCLEOTIDE SEQUENCE</scope>
    <source>
        <strain evidence="7">DSM 42095</strain>
    </source>
</reference>
<evidence type="ECO:0000259" key="6">
    <source>
        <dbReference type="PROSITE" id="PS50977"/>
    </source>
</evidence>
<name>A0A8T4INT5_9ACTN</name>
<dbReference type="Pfam" id="PF00440">
    <property type="entry name" value="TetR_N"/>
    <property type="match status" value="1"/>
</dbReference>
<keyword evidence="2" id="KW-0805">Transcription regulation</keyword>
<dbReference type="InterPro" id="IPR039538">
    <property type="entry name" value="BetI_C"/>
</dbReference>
<proteinExistence type="predicted"/>
<sequence length="209" mass="22848">MPKQVDHEARRRKIAEALWQIASTRGLEGTRLRDVAAAANISLGQLQHYFTSKDEMLTFALGHIEELAEQRIRQRIAALPGEPAPYDVLRESLAEMLPLDEKSRTGNLVQIAYFVRAVHDEETRKKAQEGIPALRGFFASLLRAGQERGDVADGRDVEAEAMLLIGLVDGLTSYVLLDVLTPDAALALLDHHLSGLFSSPSAPATSSAP</sequence>
<protein>
    <submittedName>
        <fullName evidence="7">TetR family transcriptional regulator</fullName>
    </submittedName>
</protein>
<dbReference type="EMBL" id="JAGSMN010000208">
    <property type="protein sequence ID" value="MBR7673445.1"/>
    <property type="molecule type" value="Genomic_DNA"/>
</dbReference>